<keyword evidence="3" id="KW-1185">Reference proteome</keyword>
<dbReference type="InterPro" id="IPR025337">
    <property type="entry name" value="Questin_oxidase-like"/>
</dbReference>
<reference evidence="2" key="1">
    <citation type="submission" date="2020-05" db="EMBL/GenBank/DDBJ databases">
        <title>Mycena genomes resolve the evolution of fungal bioluminescence.</title>
        <authorList>
            <person name="Tsai I.J."/>
        </authorList>
    </citation>
    <scope>NUCLEOTIDE SEQUENCE</scope>
    <source>
        <strain evidence="2">171206Taipei</strain>
    </source>
</reference>
<dbReference type="Pfam" id="PF14027">
    <property type="entry name" value="Questin_oxidase"/>
    <property type="match status" value="1"/>
</dbReference>
<comment type="caution">
    <text evidence="2">The sequence shown here is derived from an EMBL/GenBank/DDBJ whole genome shotgun (WGS) entry which is preliminary data.</text>
</comment>
<proteinExistence type="predicted"/>
<dbReference type="Proteomes" id="UP000636479">
    <property type="component" value="Unassembled WGS sequence"/>
</dbReference>
<dbReference type="AlphaFoldDB" id="A0A8H6T4G2"/>
<accession>A0A8H6T4G2</accession>
<dbReference type="RefSeq" id="XP_037222700.1">
    <property type="nucleotide sequence ID" value="XM_037359815.1"/>
</dbReference>
<dbReference type="GO" id="GO:0016491">
    <property type="term" value="F:oxidoreductase activity"/>
    <property type="evidence" value="ECO:0007669"/>
    <property type="project" value="UniProtKB-KW"/>
</dbReference>
<organism evidence="2 3">
    <name type="scientific">Mycena indigotica</name>
    <dbReference type="NCBI Taxonomy" id="2126181"/>
    <lineage>
        <taxon>Eukaryota</taxon>
        <taxon>Fungi</taxon>
        <taxon>Dikarya</taxon>
        <taxon>Basidiomycota</taxon>
        <taxon>Agaricomycotina</taxon>
        <taxon>Agaricomycetes</taxon>
        <taxon>Agaricomycetidae</taxon>
        <taxon>Agaricales</taxon>
        <taxon>Marasmiineae</taxon>
        <taxon>Mycenaceae</taxon>
        <taxon>Mycena</taxon>
    </lineage>
</organism>
<protein>
    <recommendedName>
        <fullName evidence="4">Oxidoreductase AflY</fullName>
    </recommendedName>
</protein>
<dbReference type="GeneID" id="59342331"/>
<gene>
    <name evidence="2" type="ORF">MIND_00295300</name>
</gene>
<dbReference type="OrthoDB" id="10004862at2759"/>
<dbReference type="PANTHER" id="PTHR35870:SF1">
    <property type="entry name" value="PROTEIN, PUTATIVE (AFU_ORTHOLOGUE AFUA_5G03330)-RELATED"/>
    <property type="match status" value="1"/>
</dbReference>
<evidence type="ECO:0000313" key="2">
    <source>
        <dbReference type="EMBL" id="KAF7309250.1"/>
    </source>
</evidence>
<evidence type="ECO:0000313" key="3">
    <source>
        <dbReference type="Proteomes" id="UP000636479"/>
    </source>
</evidence>
<evidence type="ECO:0008006" key="4">
    <source>
        <dbReference type="Google" id="ProtNLM"/>
    </source>
</evidence>
<sequence length="472" mass="51480">MDSFPHPARLSQGLVNIPGSTPQGATLVAKLLYKDFHEHHCFFNDAFFHDHLAHHLLSMYDLGASEEAIQHMNDFEVKMQRNLLHGKTETERIERKAGAINEENWKDTLGEKNARLYADYLEFFAQRIAINGVPRTLTKYLFSPEANGNGVMMLARFFGGIVHPIIQAAFGIEFGQNHMVAQALALTALTSPEGAVVMEPSGLPEIITTASGVTSTSLLSLLREFYDHPNITNMPFPGLPGPGVTFAKLVDWVNGNPSNGSTIRDIISKWTFDLASSTDIESKLDEALWQCALLVGGITPAGKQPRMDFLVMHLLTSALGLRPIISLLETPLQKAQLLVTHARSSLLVLLLRGTPKLDCSVVMKLPSVPKHVIPGASVWFPLIANANLHTEVHVVKAIRALVYAAQRLGNTEAGGMPGAVDAAGKETHPGAKNVDGTVFIRIAAVLTNQLGWVSHGDAEKPWDFRGFWAESG</sequence>
<name>A0A8H6T4G2_9AGAR</name>
<dbReference type="PANTHER" id="PTHR35870">
    <property type="entry name" value="PROTEIN, PUTATIVE (AFU_ORTHOLOGUE AFUA_5G03330)-RELATED"/>
    <property type="match status" value="1"/>
</dbReference>
<evidence type="ECO:0000256" key="1">
    <source>
        <dbReference type="ARBA" id="ARBA00023002"/>
    </source>
</evidence>
<keyword evidence="1" id="KW-0560">Oxidoreductase</keyword>
<dbReference type="EMBL" id="JACAZF010000003">
    <property type="protein sequence ID" value="KAF7309250.1"/>
    <property type="molecule type" value="Genomic_DNA"/>
</dbReference>